<keyword evidence="1" id="KW-0812">Transmembrane</keyword>
<dbReference type="EMBL" id="MT141367">
    <property type="protein sequence ID" value="QJA59378.1"/>
    <property type="molecule type" value="Genomic_DNA"/>
</dbReference>
<gene>
    <name evidence="3" type="ORF">MM415A00606_0016</name>
    <name evidence="2" type="ORF">MM415B01303_0013</name>
</gene>
<organism evidence="3">
    <name type="scientific">viral metagenome</name>
    <dbReference type="NCBI Taxonomy" id="1070528"/>
    <lineage>
        <taxon>unclassified sequences</taxon>
        <taxon>metagenomes</taxon>
        <taxon>organismal metagenomes</taxon>
    </lineage>
</organism>
<name>A0A6M3KHV2_9ZZZZ</name>
<dbReference type="AlphaFoldDB" id="A0A6M3KHV2"/>
<evidence type="ECO:0000313" key="3">
    <source>
        <dbReference type="EMBL" id="QJA81015.1"/>
    </source>
</evidence>
<sequence length="56" mass="6020">MKFNNGLAAGVVAGCFIVAIGQGLGVFNISEFILGALYTVGFTLVIQFYFRKKEGE</sequence>
<dbReference type="EMBL" id="MT142444">
    <property type="protein sequence ID" value="QJA81015.1"/>
    <property type="molecule type" value="Genomic_DNA"/>
</dbReference>
<accession>A0A6M3KHV2</accession>
<keyword evidence="1" id="KW-1133">Transmembrane helix</keyword>
<feature type="transmembrane region" description="Helical" evidence="1">
    <location>
        <begin position="33"/>
        <end position="50"/>
    </location>
</feature>
<dbReference type="PROSITE" id="PS51257">
    <property type="entry name" value="PROKAR_LIPOPROTEIN"/>
    <property type="match status" value="1"/>
</dbReference>
<evidence type="ECO:0000256" key="1">
    <source>
        <dbReference type="SAM" id="Phobius"/>
    </source>
</evidence>
<evidence type="ECO:0000313" key="2">
    <source>
        <dbReference type="EMBL" id="QJA59378.1"/>
    </source>
</evidence>
<proteinExistence type="predicted"/>
<keyword evidence="1" id="KW-0472">Membrane</keyword>
<protein>
    <submittedName>
        <fullName evidence="3">Uncharacterized protein</fullName>
    </submittedName>
</protein>
<reference evidence="3" key="1">
    <citation type="submission" date="2020-03" db="EMBL/GenBank/DDBJ databases">
        <title>The deep terrestrial virosphere.</title>
        <authorList>
            <person name="Holmfeldt K."/>
            <person name="Nilsson E."/>
            <person name="Simone D."/>
            <person name="Lopez-Fernandez M."/>
            <person name="Wu X."/>
            <person name="de Brujin I."/>
            <person name="Lundin D."/>
            <person name="Andersson A."/>
            <person name="Bertilsson S."/>
            <person name="Dopson M."/>
        </authorList>
    </citation>
    <scope>NUCLEOTIDE SEQUENCE</scope>
    <source>
        <strain evidence="3">MM415A00606</strain>
        <strain evidence="2">MM415B01303</strain>
    </source>
</reference>